<feature type="binding site" evidence="6">
    <location>
        <begin position="152"/>
        <end position="154"/>
    </location>
    <ligand>
        <name>substrate</name>
    </ligand>
</feature>
<organism evidence="7 8">
    <name type="scientific">Oceanicella actignis</name>
    <dbReference type="NCBI Taxonomy" id="1189325"/>
    <lineage>
        <taxon>Bacteria</taxon>
        <taxon>Pseudomonadati</taxon>
        <taxon>Pseudomonadota</taxon>
        <taxon>Alphaproteobacteria</taxon>
        <taxon>Rhodobacterales</taxon>
        <taxon>Paracoccaceae</taxon>
        <taxon>Oceanicella</taxon>
    </lineage>
</organism>
<comment type="cofactor">
    <cofactor evidence="6">
        <name>Mn(2+)</name>
        <dbReference type="ChEBI" id="CHEBI:29035"/>
    </cofactor>
    <text evidence="6">Binds 1 Mn(2+) ion per subunit.</text>
</comment>
<keyword evidence="8" id="KW-1185">Reference proteome</keyword>
<dbReference type="OrthoDB" id="9805870at2"/>
<comment type="similarity">
    <text evidence="6">Belongs to the pseudouridine-5'-phosphate glycosidase family.</text>
</comment>
<gene>
    <name evidence="6" type="primary">psuG</name>
    <name evidence="7" type="ORF">SAMN05216200_11263</name>
</gene>
<evidence type="ECO:0000256" key="5">
    <source>
        <dbReference type="ARBA" id="ARBA00023295"/>
    </source>
</evidence>
<dbReference type="GO" id="GO:0004730">
    <property type="term" value="F:pseudouridylate synthase activity"/>
    <property type="evidence" value="ECO:0007669"/>
    <property type="project" value="UniProtKB-UniRule"/>
</dbReference>
<comment type="subunit">
    <text evidence="6">Homotrimer.</text>
</comment>
<evidence type="ECO:0000256" key="4">
    <source>
        <dbReference type="ARBA" id="ARBA00023239"/>
    </source>
</evidence>
<dbReference type="Proteomes" id="UP000184066">
    <property type="component" value="Unassembled WGS sequence"/>
</dbReference>
<feature type="active site" description="Proton donor" evidence="6">
    <location>
        <position position="37"/>
    </location>
</feature>
<dbReference type="GO" id="GO:0005737">
    <property type="term" value="C:cytoplasm"/>
    <property type="evidence" value="ECO:0007669"/>
    <property type="project" value="TreeGrafter"/>
</dbReference>
<accession>A0A1M7U0M4</accession>
<dbReference type="AlphaFoldDB" id="A0A1M7U0M4"/>
<comment type="function">
    <text evidence="6">Catalyzes the reversible cleavage of pseudouridine 5'-phosphate (PsiMP) to ribose 5-phosphate and uracil. Functions biologically in the cleavage direction, as part of a pseudouridine degradation pathway.</text>
</comment>
<keyword evidence="5 6" id="KW-0326">Glycosidase</keyword>
<evidence type="ECO:0000313" key="7">
    <source>
        <dbReference type="EMBL" id="SHN76447.1"/>
    </source>
</evidence>
<dbReference type="InterPro" id="IPR022830">
    <property type="entry name" value="Indigdn_synthA-like"/>
</dbReference>
<evidence type="ECO:0000256" key="1">
    <source>
        <dbReference type="ARBA" id="ARBA00022723"/>
    </source>
</evidence>
<comment type="catalytic activity">
    <reaction evidence="6">
        <text>D-ribose 5-phosphate + uracil = psi-UMP + H2O</text>
        <dbReference type="Rhea" id="RHEA:18337"/>
        <dbReference type="ChEBI" id="CHEBI:15377"/>
        <dbReference type="ChEBI" id="CHEBI:17568"/>
        <dbReference type="ChEBI" id="CHEBI:58380"/>
        <dbReference type="ChEBI" id="CHEBI:78346"/>
        <dbReference type="EC" id="4.2.1.70"/>
    </reaction>
</comment>
<dbReference type="GO" id="GO:0046113">
    <property type="term" value="P:nucleobase catabolic process"/>
    <property type="evidence" value="ECO:0007669"/>
    <property type="project" value="UniProtKB-UniRule"/>
</dbReference>
<keyword evidence="3 6" id="KW-0464">Manganese</keyword>
<dbReference type="PANTHER" id="PTHR42909">
    <property type="entry name" value="ZGC:136858"/>
    <property type="match status" value="1"/>
</dbReference>
<dbReference type="STRING" id="1189325.SAMN04488119_11164"/>
<keyword evidence="1 6" id="KW-0479">Metal-binding</keyword>
<dbReference type="Pfam" id="PF04227">
    <property type="entry name" value="Indigoidine_A"/>
    <property type="match status" value="1"/>
</dbReference>
<keyword evidence="2 6" id="KW-0378">Hydrolase</keyword>
<name>A0A1M7U0M4_9RHOB</name>
<feature type="binding site" evidence="6">
    <location>
        <position position="98"/>
    </location>
    <ligand>
        <name>substrate</name>
    </ligand>
</feature>
<dbReference type="GO" id="GO:0016798">
    <property type="term" value="F:hydrolase activity, acting on glycosyl bonds"/>
    <property type="evidence" value="ECO:0007669"/>
    <property type="project" value="UniProtKB-KW"/>
</dbReference>
<dbReference type="RefSeq" id="WP_072748363.1">
    <property type="nucleotide sequence ID" value="NZ_FOHL01000011.1"/>
</dbReference>
<dbReference type="HAMAP" id="MF_01876">
    <property type="entry name" value="PsiMP_glycosidase"/>
    <property type="match status" value="1"/>
</dbReference>
<sequence length="316" mass="32750">MSARPPLPRRQHAAPPLAFSPEVAAALEQGQPVVALESTIITHGMPWPRNLEVAREVEDEVRAAGAVPATIAVRRGEIRVGLKPAAMEALAREEGALKLSRADLAAALASGATGSTTVAATMICARLAGIEVFATGGIGGVHRGAERSFDISADLTELGRTAVTVVAAGAKAILDLPRTLEVLETQGVPVIGYGTDAFPAFWSRESGLRAPLRMDRPEQIAAAHRMRARLGLEGGQLVANPIPPEHEIPAERLDPLIAQAAAEAEAQGVTGKAVTPFMLSRILELTGGDSLEANGALVRANARLGAQIAAALAALD</sequence>
<dbReference type="SUPFAM" id="SSF110581">
    <property type="entry name" value="Indigoidine synthase A-like"/>
    <property type="match status" value="1"/>
</dbReference>
<dbReference type="GO" id="GO:0046872">
    <property type="term" value="F:metal ion binding"/>
    <property type="evidence" value="ECO:0007669"/>
    <property type="project" value="UniProtKB-KW"/>
</dbReference>
<protein>
    <recommendedName>
        <fullName evidence="6">Pseudouridine-5'-phosphate glycosidase</fullName>
        <shortName evidence="6">PsiMP glycosidase</shortName>
        <ecNumber evidence="6">4.2.1.70</ecNumber>
    </recommendedName>
</protein>
<feature type="active site" description="Nucleophile" evidence="6">
    <location>
        <position position="171"/>
    </location>
</feature>
<reference evidence="7 8" key="1">
    <citation type="submission" date="2016-12" db="EMBL/GenBank/DDBJ databases">
        <authorList>
            <person name="Song W.-J."/>
            <person name="Kurnit D.M."/>
        </authorList>
    </citation>
    <scope>NUCLEOTIDE SEQUENCE [LARGE SCALE GENOMIC DNA]</scope>
    <source>
        <strain evidence="7 8">CGMCC 1.10808</strain>
    </source>
</reference>
<dbReference type="Gene3D" id="3.40.1790.10">
    <property type="entry name" value="Indigoidine synthase domain"/>
    <property type="match status" value="1"/>
</dbReference>
<dbReference type="InterPro" id="IPR007342">
    <property type="entry name" value="PsuG"/>
</dbReference>
<dbReference type="PANTHER" id="PTHR42909:SF1">
    <property type="entry name" value="CARBOHYDRATE KINASE PFKB DOMAIN-CONTAINING PROTEIN"/>
    <property type="match status" value="1"/>
</dbReference>
<keyword evidence="4 6" id="KW-0456">Lyase</keyword>
<evidence type="ECO:0000256" key="2">
    <source>
        <dbReference type="ARBA" id="ARBA00022801"/>
    </source>
</evidence>
<evidence type="ECO:0000256" key="6">
    <source>
        <dbReference type="HAMAP-Rule" id="MF_01876"/>
    </source>
</evidence>
<dbReference type="EMBL" id="FRDL01000012">
    <property type="protein sequence ID" value="SHN76447.1"/>
    <property type="molecule type" value="Genomic_DNA"/>
</dbReference>
<evidence type="ECO:0000256" key="3">
    <source>
        <dbReference type="ARBA" id="ARBA00023211"/>
    </source>
</evidence>
<evidence type="ECO:0000313" key="8">
    <source>
        <dbReference type="Proteomes" id="UP000184066"/>
    </source>
</evidence>
<feature type="binding site" evidence="6">
    <location>
        <position position="118"/>
    </location>
    <ligand>
        <name>substrate</name>
    </ligand>
</feature>
<feature type="binding site" evidence="6">
    <location>
        <position position="150"/>
    </location>
    <ligand>
        <name>Mn(2+)</name>
        <dbReference type="ChEBI" id="CHEBI:29035"/>
    </ligand>
</feature>
<dbReference type="EC" id="4.2.1.70" evidence="6"/>
<proteinExistence type="inferred from homology"/>